<evidence type="ECO:0000313" key="1">
    <source>
        <dbReference type="EMBL" id="EEG52231.1"/>
    </source>
</evidence>
<sequence length="37" mass="4159">MENRDRELAKAAMLAGEIMLVSGAEIARIEETIHYIL</sequence>
<name>C0D8W9_9FIRM</name>
<dbReference type="HOGENOM" id="CLU_3352389_0_0_9"/>
<organism evidence="1 2">
    <name type="scientific">[Clostridium] asparagiforme DSM 15981</name>
    <dbReference type="NCBI Taxonomy" id="518636"/>
    <lineage>
        <taxon>Bacteria</taxon>
        <taxon>Bacillati</taxon>
        <taxon>Bacillota</taxon>
        <taxon>Clostridia</taxon>
        <taxon>Lachnospirales</taxon>
        <taxon>Lachnospiraceae</taxon>
        <taxon>Enterocloster</taxon>
    </lineage>
</organism>
<dbReference type="EMBL" id="ACCJ01000467">
    <property type="protein sequence ID" value="EEG52231.1"/>
    <property type="molecule type" value="Genomic_DNA"/>
</dbReference>
<protein>
    <submittedName>
        <fullName evidence="1">Uncharacterized protein</fullName>
    </submittedName>
</protein>
<dbReference type="Proteomes" id="UP000004756">
    <property type="component" value="Unassembled WGS sequence"/>
</dbReference>
<keyword evidence="2" id="KW-1185">Reference proteome</keyword>
<evidence type="ECO:0000313" key="2">
    <source>
        <dbReference type="Proteomes" id="UP000004756"/>
    </source>
</evidence>
<dbReference type="AlphaFoldDB" id="C0D8W9"/>
<reference evidence="1 2" key="1">
    <citation type="submission" date="2009-02" db="EMBL/GenBank/DDBJ databases">
        <title>Draft genome sequence of Clostridium asparagiforme (DSM 15981).</title>
        <authorList>
            <person name="Sudarsanam P."/>
            <person name="Ley R."/>
            <person name="Guruge J."/>
            <person name="Turnbaugh P.J."/>
            <person name="Mahowald M."/>
            <person name="Liep D."/>
            <person name="Gordon J."/>
        </authorList>
    </citation>
    <scope>NUCLEOTIDE SEQUENCE [LARGE SCALE GENOMIC DNA]</scope>
    <source>
        <strain evidence="1 2">DSM 15981</strain>
    </source>
</reference>
<accession>C0D8W9</accession>
<comment type="caution">
    <text evidence="1">The sequence shown here is derived from an EMBL/GenBank/DDBJ whole genome shotgun (WGS) entry which is preliminary data.</text>
</comment>
<gene>
    <name evidence="1" type="ORF">CLOSTASPAR_05718</name>
</gene>
<feature type="non-terminal residue" evidence="1">
    <location>
        <position position="37"/>
    </location>
</feature>
<proteinExistence type="predicted"/>